<dbReference type="Proteomes" id="UP001610446">
    <property type="component" value="Unassembled WGS sequence"/>
</dbReference>
<sequence>MSFTPSPGSTLTLAVQKGGGSSQQTLVRYAQSSSQLSVDRNASGNTAYDPAAGGVHTATVRPSVYGEVHLCILVDVCSIEIFGGQGEVVISNLVFSNMAADGVSLEVAGGAVTLAEVLVREILL</sequence>
<gene>
    <name evidence="2" type="ORF">BJY01DRAFT_209460</name>
</gene>
<reference evidence="2 3" key="1">
    <citation type="submission" date="2024-07" db="EMBL/GenBank/DDBJ databases">
        <title>Section-level genome sequencing and comparative genomics of Aspergillus sections Usti and Cavernicolus.</title>
        <authorList>
            <consortium name="Lawrence Berkeley National Laboratory"/>
            <person name="Nybo J.L."/>
            <person name="Vesth T.C."/>
            <person name="Theobald S."/>
            <person name="Frisvad J.C."/>
            <person name="Larsen T.O."/>
            <person name="Kjaerboelling I."/>
            <person name="Rothschild-Mancinelli K."/>
            <person name="Lyhne E.K."/>
            <person name="Kogle M.E."/>
            <person name="Barry K."/>
            <person name="Clum A."/>
            <person name="Na H."/>
            <person name="Ledsgaard L."/>
            <person name="Lin J."/>
            <person name="Lipzen A."/>
            <person name="Kuo A."/>
            <person name="Riley R."/>
            <person name="Mondo S."/>
            <person name="Labutti K."/>
            <person name="Haridas S."/>
            <person name="Pangalinan J."/>
            <person name="Salamov A.A."/>
            <person name="Simmons B.A."/>
            <person name="Magnuson J.K."/>
            <person name="Chen J."/>
            <person name="Drula E."/>
            <person name="Henrissat B."/>
            <person name="Wiebenga A."/>
            <person name="Lubbers R.J."/>
            <person name="Gomes A.C."/>
            <person name="Makela M.R."/>
            <person name="Stajich J."/>
            <person name="Grigoriev I.V."/>
            <person name="Mortensen U.H."/>
            <person name="De Vries R.P."/>
            <person name="Baker S.E."/>
            <person name="Andersen M.R."/>
        </authorList>
    </citation>
    <scope>NUCLEOTIDE SEQUENCE [LARGE SCALE GENOMIC DNA]</scope>
    <source>
        <strain evidence="2 3">CBS 123904</strain>
    </source>
</reference>
<dbReference type="SUPFAM" id="SSF49899">
    <property type="entry name" value="Concanavalin A-like lectins/glucanases"/>
    <property type="match status" value="1"/>
</dbReference>
<keyword evidence="3" id="KW-1185">Reference proteome</keyword>
<accession>A0ABR4KIE9</accession>
<dbReference type="Pfam" id="PF08244">
    <property type="entry name" value="Glyco_hydro_32C"/>
    <property type="match status" value="1"/>
</dbReference>
<protein>
    <submittedName>
        <fullName evidence="2">Concanavalin A-like lectin/glucanase domain-containing protein</fullName>
    </submittedName>
</protein>
<evidence type="ECO:0000313" key="3">
    <source>
        <dbReference type="Proteomes" id="UP001610446"/>
    </source>
</evidence>
<evidence type="ECO:0000313" key="2">
    <source>
        <dbReference type="EMBL" id="KAL2851082.1"/>
    </source>
</evidence>
<dbReference type="Gene3D" id="2.60.120.560">
    <property type="entry name" value="Exo-inulinase, domain 1"/>
    <property type="match status" value="1"/>
</dbReference>
<evidence type="ECO:0000259" key="1">
    <source>
        <dbReference type="Pfam" id="PF08244"/>
    </source>
</evidence>
<dbReference type="InterPro" id="IPR013189">
    <property type="entry name" value="Glyco_hydro_32_C"/>
</dbReference>
<dbReference type="InterPro" id="IPR013320">
    <property type="entry name" value="ConA-like_dom_sf"/>
</dbReference>
<organism evidence="2 3">
    <name type="scientific">Aspergillus pseudoustus</name>
    <dbReference type="NCBI Taxonomy" id="1810923"/>
    <lineage>
        <taxon>Eukaryota</taxon>
        <taxon>Fungi</taxon>
        <taxon>Dikarya</taxon>
        <taxon>Ascomycota</taxon>
        <taxon>Pezizomycotina</taxon>
        <taxon>Eurotiomycetes</taxon>
        <taxon>Eurotiomycetidae</taxon>
        <taxon>Eurotiales</taxon>
        <taxon>Aspergillaceae</taxon>
        <taxon>Aspergillus</taxon>
        <taxon>Aspergillus subgen. Nidulantes</taxon>
    </lineage>
</organism>
<proteinExistence type="predicted"/>
<dbReference type="PANTHER" id="PTHR42800">
    <property type="entry name" value="EXOINULINASE INUD (AFU_ORTHOLOGUE AFUA_5G00480)"/>
    <property type="match status" value="1"/>
</dbReference>
<comment type="caution">
    <text evidence="2">The sequence shown here is derived from an EMBL/GenBank/DDBJ whole genome shotgun (WGS) entry which is preliminary data.</text>
</comment>
<name>A0ABR4KIE9_9EURO</name>
<feature type="domain" description="Glycosyl hydrolase family 32 C-terminal" evidence="1">
    <location>
        <begin position="5"/>
        <end position="117"/>
    </location>
</feature>
<dbReference type="PANTHER" id="PTHR42800:SF1">
    <property type="entry name" value="EXOINULINASE INUD (AFU_ORTHOLOGUE AFUA_5G00480)"/>
    <property type="match status" value="1"/>
</dbReference>
<dbReference type="EMBL" id="JBFXLU010000032">
    <property type="protein sequence ID" value="KAL2851082.1"/>
    <property type="molecule type" value="Genomic_DNA"/>
</dbReference>